<organism evidence="3 4">
    <name type="scientific">Anaerofilum hominis</name>
    <dbReference type="NCBI Taxonomy" id="2763016"/>
    <lineage>
        <taxon>Bacteria</taxon>
        <taxon>Bacillati</taxon>
        <taxon>Bacillota</taxon>
        <taxon>Clostridia</taxon>
        <taxon>Eubacteriales</taxon>
        <taxon>Oscillospiraceae</taxon>
        <taxon>Anaerofilum</taxon>
    </lineage>
</organism>
<proteinExistence type="predicted"/>
<protein>
    <submittedName>
        <fullName evidence="3">TIGR03943 family protein</fullName>
    </submittedName>
</protein>
<dbReference type="InterPro" id="IPR003495">
    <property type="entry name" value="CobW/HypB/UreG_nucleotide-bd"/>
</dbReference>
<comment type="caution">
    <text evidence="3">The sequence shown here is derived from an EMBL/GenBank/DDBJ whole genome shotgun (WGS) entry which is preliminary data.</text>
</comment>
<keyword evidence="4" id="KW-1185">Reference proteome</keyword>
<reference evidence="3" key="1">
    <citation type="submission" date="2020-08" db="EMBL/GenBank/DDBJ databases">
        <title>Genome public.</title>
        <authorList>
            <person name="Liu C."/>
            <person name="Sun Q."/>
        </authorList>
    </citation>
    <scope>NUCLEOTIDE SEQUENCE</scope>
    <source>
        <strain evidence="3">BX8</strain>
    </source>
</reference>
<gene>
    <name evidence="3" type="ORF">H8S23_10235</name>
</gene>
<evidence type="ECO:0000259" key="2">
    <source>
        <dbReference type="Pfam" id="PF21537"/>
    </source>
</evidence>
<accession>A0A923L1F2</accession>
<dbReference type="RefSeq" id="WP_186888243.1">
    <property type="nucleotide sequence ID" value="NZ_JACONZ010000003.1"/>
</dbReference>
<dbReference type="Pfam" id="PF02492">
    <property type="entry name" value="cobW"/>
    <property type="match status" value="1"/>
</dbReference>
<evidence type="ECO:0000259" key="1">
    <source>
        <dbReference type="Pfam" id="PF02492"/>
    </source>
</evidence>
<dbReference type="InterPro" id="IPR052955">
    <property type="entry name" value="UPF0703_membrane_permease"/>
</dbReference>
<sequence length="312" mass="35185">MIPLYLFTGFLDSGKTSFIQETLADPRFSSGEKTLLLLCEEGEAEYAPDKFAGGNVTIETISSPEEMTAEYLRNLTAKHHSDRVLLEYNGMWPMSVLVTHMPKNWQLYQHIMLADAATFEMYNANMRSLVVERLSSAEMVLFNRCGADTDKMALHRIVRGSNRRSEIAYEYENGSVDYDEIEDPLPFDLDADPVEVKDDDFGLWYMDITDDPQKYAGKRVRFLAQVAQSPRVPKGAFAPGRFVMTCCVEDITFVGLVCKYEKAASLKNRDWVTVTARVKIEYAAIYGGKGPVLVAETVEPAAKPEQEVVYFS</sequence>
<evidence type="ECO:0000313" key="4">
    <source>
        <dbReference type="Proteomes" id="UP000659630"/>
    </source>
</evidence>
<dbReference type="Pfam" id="PF21537">
    <property type="entry name" value="DUF1980_C"/>
    <property type="match status" value="1"/>
</dbReference>
<name>A0A923L1F2_9FIRM</name>
<dbReference type="PANTHER" id="PTHR40047:SF1">
    <property type="entry name" value="UPF0703 PROTEIN YCGQ"/>
    <property type="match status" value="1"/>
</dbReference>
<dbReference type="InterPro" id="IPR048447">
    <property type="entry name" value="DUF1980_C"/>
</dbReference>
<dbReference type="EMBL" id="JACONZ010000003">
    <property type="protein sequence ID" value="MBC5581887.1"/>
    <property type="molecule type" value="Genomic_DNA"/>
</dbReference>
<dbReference type="InterPro" id="IPR015402">
    <property type="entry name" value="DUF1980"/>
</dbReference>
<dbReference type="InterPro" id="IPR027417">
    <property type="entry name" value="P-loop_NTPase"/>
</dbReference>
<feature type="domain" description="CobW/HypB/UreG nucleotide-binding" evidence="1">
    <location>
        <begin position="4"/>
        <end position="151"/>
    </location>
</feature>
<dbReference type="Gene3D" id="3.40.50.300">
    <property type="entry name" value="P-loop containing nucleotide triphosphate hydrolases"/>
    <property type="match status" value="1"/>
</dbReference>
<dbReference type="Proteomes" id="UP000659630">
    <property type="component" value="Unassembled WGS sequence"/>
</dbReference>
<evidence type="ECO:0000313" key="3">
    <source>
        <dbReference type="EMBL" id="MBC5581887.1"/>
    </source>
</evidence>
<dbReference type="AlphaFoldDB" id="A0A923L1F2"/>
<feature type="domain" description="DUF1980" evidence="2">
    <location>
        <begin position="190"/>
        <end position="310"/>
    </location>
</feature>
<dbReference type="NCBIfam" id="TIGR03943">
    <property type="entry name" value="TIGR03943 family putative permease subunit"/>
    <property type="match status" value="1"/>
</dbReference>
<dbReference type="PANTHER" id="PTHR40047">
    <property type="entry name" value="UPF0703 PROTEIN YCGQ"/>
    <property type="match status" value="1"/>
</dbReference>